<protein>
    <submittedName>
        <fullName evidence="1">MarC family protein</fullName>
    </submittedName>
</protein>
<proteinExistence type="predicted"/>
<dbReference type="EMBL" id="CP113520">
    <property type="protein sequence ID" value="WAJ30993.1"/>
    <property type="molecule type" value="Genomic_DNA"/>
</dbReference>
<evidence type="ECO:0000313" key="1">
    <source>
        <dbReference type="EMBL" id="WAJ30993.1"/>
    </source>
</evidence>
<accession>A0ACD4NW20</accession>
<gene>
    <name evidence="1" type="ORF">OXU80_12630</name>
</gene>
<evidence type="ECO:0000313" key="2">
    <source>
        <dbReference type="Proteomes" id="UP001163223"/>
    </source>
</evidence>
<organism evidence="1 2">
    <name type="scientific">Antarcticirhabdus aurantiaca</name>
    <dbReference type="NCBI Taxonomy" id="2606717"/>
    <lineage>
        <taxon>Bacteria</taxon>
        <taxon>Pseudomonadati</taxon>
        <taxon>Pseudomonadota</taxon>
        <taxon>Alphaproteobacteria</taxon>
        <taxon>Hyphomicrobiales</taxon>
        <taxon>Aurantimonadaceae</taxon>
        <taxon>Antarcticirhabdus</taxon>
    </lineage>
</organism>
<name>A0ACD4NW20_9HYPH</name>
<dbReference type="Proteomes" id="UP001163223">
    <property type="component" value="Chromosome"/>
</dbReference>
<keyword evidence="2" id="KW-1185">Reference proteome</keyword>
<reference evidence="1" key="1">
    <citation type="submission" date="2022-11" db="EMBL/GenBank/DDBJ databases">
        <title>beta-Carotene-producing bacterium, Jeongeuplla avenae sp. nov., alleviates the salt stress of Arabidopsis seedlings.</title>
        <authorList>
            <person name="Jiang L."/>
            <person name="Lee J."/>
        </authorList>
    </citation>
    <scope>NUCLEOTIDE SEQUENCE</scope>
    <source>
        <strain evidence="1">DY_R2A_6</strain>
    </source>
</reference>
<sequence length="211" mass="21882">MLELLLNGVVTLFVIIDPLGLVPLFLTLTPGMTTAERQRIALAACIIAFGILAIFALAGLAILSALGISLGAFRVAGGLFLFAIAFELVFERRQERKERTSRVAAPHPADVPNLAAFPLAIPLMAGPGAIAAVILLSGDLPSLSGQAGLLAIIALVLLATFAFLVAAARIDRFLGPTGRAVITRLLGVLLGALAVQFVADGIVQLIADVRT</sequence>